<dbReference type="EMBL" id="PDJH01000001">
    <property type="protein sequence ID" value="PFG35760.1"/>
    <property type="molecule type" value="Genomic_DNA"/>
</dbReference>
<dbReference type="Pfam" id="PF00248">
    <property type="entry name" value="Aldo_ket_red"/>
    <property type="match status" value="1"/>
</dbReference>
<dbReference type="PRINTS" id="PR00069">
    <property type="entry name" value="ALDKETRDTASE"/>
</dbReference>
<dbReference type="SUPFAM" id="SSF51430">
    <property type="entry name" value="NAD(P)-linked oxidoreductase"/>
    <property type="match status" value="1"/>
</dbReference>
<keyword evidence="3" id="KW-1185">Reference proteome</keyword>
<reference evidence="2 3" key="1">
    <citation type="submission" date="2017-10" db="EMBL/GenBank/DDBJ databases">
        <title>Sequencing the genomes of 1000 actinobacteria strains.</title>
        <authorList>
            <person name="Klenk H.-P."/>
        </authorList>
    </citation>
    <scope>NUCLEOTIDE SEQUENCE [LARGE SCALE GENOMIC DNA]</scope>
    <source>
        <strain evidence="2 3">DSM 21574</strain>
    </source>
</reference>
<dbReference type="InterPro" id="IPR036812">
    <property type="entry name" value="NAD(P)_OxRdtase_dom_sf"/>
</dbReference>
<sequence>MELRQLGTTGMRVSELGLGTMTWGRDTDEIDAAEQFRDFLDAGGTLIDTSASYADGASEEVVGSLLTEVRREDVVICTKAGVRSTSRGNMLDASRGAVLGSLDASLQRLGTDHVDLFLVQNPDPRTPLEETLSALQRAVDSGRARYVGLSNHAAWQQARAATLLEQAGLELAAVEMEYSLLERGVEREVVPAALALGSGLVAWSPLGRGVLTGKYRRTIPADSRAASTHLSGFVQPYLDQESSAIVEAVAIAAEGLGRSVLEVSLAWLRARPGVSSALVGARTPGQLRTSLAALDLELPPEVGAALDEVSAPATGYPERR</sequence>
<dbReference type="InterPro" id="IPR050523">
    <property type="entry name" value="AKR_Detox_Biosynth"/>
</dbReference>
<dbReference type="Gene3D" id="3.20.20.100">
    <property type="entry name" value="NADP-dependent oxidoreductase domain"/>
    <property type="match status" value="1"/>
</dbReference>
<dbReference type="PANTHER" id="PTHR43364:SF18">
    <property type="entry name" value="OXIDOREDUCTASE"/>
    <property type="match status" value="1"/>
</dbReference>
<feature type="domain" description="NADP-dependent oxidoreductase" evidence="1">
    <location>
        <begin position="15"/>
        <end position="310"/>
    </location>
</feature>
<dbReference type="AlphaFoldDB" id="A0A2A9EC16"/>
<dbReference type="InterPro" id="IPR020471">
    <property type="entry name" value="AKR"/>
</dbReference>
<name>A0A2A9EC16_9MICO</name>
<accession>A0A2A9EC16</accession>
<dbReference type="RefSeq" id="WP_098457018.1">
    <property type="nucleotide sequence ID" value="NZ_PDJH01000001.1"/>
</dbReference>
<dbReference type="InterPro" id="IPR023210">
    <property type="entry name" value="NADP_OxRdtase_dom"/>
</dbReference>
<dbReference type="Proteomes" id="UP000221394">
    <property type="component" value="Unassembled WGS sequence"/>
</dbReference>
<gene>
    <name evidence="2" type="ORF">ATL41_0456</name>
</gene>
<proteinExistence type="predicted"/>
<dbReference type="OrthoDB" id="9768793at2"/>
<dbReference type="GO" id="GO:0016491">
    <property type="term" value="F:oxidoreductase activity"/>
    <property type="evidence" value="ECO:0007669"/>
    <property type="project" value="InterPro"/>
</dbReference>
<protein>
    <submittedName>
        <fullName evidence="2">Aryl-alcohol dehydrogenase-like predicted oxidoreductase</fullName>
    </submittedName>
</protein>
<organism evidence="2 3">
    <name type="scientific">Flavimobilis soli</name>
    <dbReference type="NCBI Taxonomy" id="442709"/>
    <lineage>
        <taxon>Bacteria</taxon>
        <taxon>Bacillati</taxon>
        <taxon>Actinomycetota</taxon>
        <taxon>Actinomycetes</taxon>
        <taxon>Micrococcales</taxon>
        <taxon>Jonesiaceae</taxon>
        <taxon>Flavimobilis</taxon>
    </lineage>
</organism>
<evidence type="ECO:0000259" key="1">
    <source>
        <dbReference type="Pfam" id="PF00248"/>
    </source>
</evidence>
<evidence type="ECO:0000313" key="2">
    <source>
        <dbReference type="EMBL" id="PFG35760.1"/>
    </source>
</evidence>
<dbReference type="PANTHER" id="PTHR43364">
    <property type="entry name" value="NADH-SPECIFIC METHYLGLYOXAL REDUCTASE-RELATED"/>
    <property type="match status" value="1"/>
</dbReference>
<comment type="caution">
    <text evidence="2">The sequence shown here is derived from an EMBL/GenBank/DDBJ whole genome shotgun (WGS) entry which is preliminary data.</text>
</comment>
<evidence type="ECO:0000313" key="3">
    <source>
        <dbReference type="Proteomes" id="UP000221394"/>
    </source>
</evidence>
<dbReference type="GO" id="GO:0005829">
    <property type="term" value="C:cytosol"/>
    <property type="evidence" value="ECO:0007669"/>
    <property type="project" value="TreeGrafter"/>
</dbReference>